<accession>A0ABT1Y8C2</accession>
<evidence type="ECO:0000313" key="3">
    <source>
        <dbReference type="Proteomes" id="UP001524944"/>
    </source>
</evidence>
<dbReference type="EMBL" id="JANPWE010000019">
    <property type="protein sequence ID" value="MCR6547132.1"/>
    <property type="molecule type" value="Genomic_DNA"/>
</dbReference>
<comment type="caution">
    <text evidence="2">The sequence shown here is derived from an EMBL/GenBank/DDBJ whole genome shotgun (WGS) entry which is preliminary data.</text>
</comment>
<reference evidence="2 3" key="1">
    <citation type="submission" date="2022-08" db="EMBL/GenBank/DDBJ databases">
        <title>Proteogenomics of the novel Dehalobacterium formicoaceticum strain EZ94 highlights a key role of methyltransferases during anaerobic dichloromethane degradation.</title>
        <authorList>
            <person name="Wasmund K."/>
        </authorList>
    </citation>
    <scope>NUCLEOTIDE SEQUENCE [LARGE SCALE GENOMIC DNA]</scope>
    <source>
        <strain evidence="2 3">EZ94</strain>
    </source>
</reference>
<protein>
    <submittedName>
        <fullName evidence="2">DUF6103 family protein</fullName>
    </submittedName>
</protein>
<dbReference type="Proteomes" id="UP001524944">
    <property type="component" value="Unassembled WGS sequence"/>
</dbReference>
<feature type="compositionally biased region" description="Basic and acidic residues" evidence="1">
    <location>
        <begin position="73"/>
        <end position="86"/>
    </location>
</feature>
<evidence type="ECO:0000313" key="2">
    <source>
        <dbReference type="EMBL" id="MCR6547132.1"/>
    </source>
</evidence>
<keyword evidence="3" id="KW-1185">Reference proteome</keyword>
<dbReference type="RefSeq" id="WP_257914243.1">
    <property type="nucleotide sequence ID" value="NZ_JANPWE010000019.1"/>
</dbReference>
<dbReference type="InterPro" id="IPR046085">
    <property type="entry name" value="DUF6103"/>
</dbReference>
<gene>
    <name evidence="2" type="ORF">NVS47_16720</name>
</gene>
<proteinExistence type="predicted"/>
<name>A0ABT1Y8C2_9FIRM</name>
<feature type="region of interest" description="Disordered" evidence="1">
    <location>
        <begin position="55"/>
        <end position="86"/>
    </location>
</feature>
<evidence type="ECO:0000256" key="1">
    <source>
        <dbReference type="SAM" id="MobiDB-lite"/>
    </source>
</evidence>
<dbReference type="Pfam" id="PF19598">
    <property type="entry name" value="DUF6103"/>
    <property type="match status" value="1"/>
</dbReference>
<sequence length="86" mass="10128">MKKEAITVQMDAEKLRAVKRYMEKKDADLEQELCDQLQRLYEKFVPANVREYIDESADIETPPSTSPKKQKEKIRQTAEPRQADEK</sequence>
<organism evidence="2 3">
    <name type="scientific">Dehalobacterium formicoaceticum</name>
    <dbReference type="NCBI Taxonomy" id="51515"/>
    <lineage>
        <taxon>Bacteria</taxon>
        <taxon>Bacillati</taxon>
        <taxon>Bacillota</taxon>
        <taxon>Clostridia</taxon>
        <taxon>Eubacteriales</taxon>
        <taxon>Peptococcaceae</taxon>
        <taxon>Dehalobacterium</taxon>
    </lineage>
</organism>